<dbReference type="EMBL" id="CAMPGE010014829">
    <property type="protein sequence ID" value="CAI2373478.1"/>
    <property type="molecule type" value="Genomic_DNA"/>
</dbReference>
<gene>
    <name evidence="1" type="ORF">ECRASSUSDP1_LOCUS14824</name>
</gene>
<evidence type="ECO:0000313" key="1">
    <source>
        <dbReference type="EMBL" id="CAI2373478.1"/>
    </source>
</evidence>
<comment type="caution">
    <text evidence="1">The sequence shown here is derived from an EMBL/GenBank/DDBJ whole genome shotgun (WGS) entry which is preliminary data.</text>
</comment>
<proteinExistence type="predicted"/>
<name>A0AAD2CXX4_EUPCR</name>
<dbReference type="Proteomes" id="UP001295684">
    <property type="component" value="Unassembled WGS sequence"/>
</dbReference>
<keyword evidence="2" id="KW-1185">Reference proteome</keyword>
<sequence length="287" mass="33835">MELDFNFEEDQTNTNLDNYKGIHHDDPEQSQKYFDQETGAHFNYKEACSKLQIFKRRIEEKENKPILKLRNKKSKFTVIRIKPKKKISGLQEKYITSKAEQLQPLYPLHLKSNQGKLLFDQERKKSHTRPAVLSSLDHIQAFKKIKNISDLKPNYKEKIIRMKMAKGILKKEFSHLVKQNKTGSNKIMSTCQYLKKGSISDQKQTPLRTRDTSRSKSTQLEQMKTVNAFLMMKAKEKMLPKLCKKDSRNVKMLKKRSNFQSEFPKIKTRSSDSHLRDTNSHKSFLFF</sequence>
<dbReference type="AlphaFoldDB" id="A0AAD2CXX4"/>
<evidence type="ECO:0000313" key="2">
    <source>
        <dbReference type="Proteomes" id="UP001295684"/>
    </source>
</evidence>
<reference evidence="1" key="1">
    <citation type="submission" date="2023-07" db="EMBL/GenBank/DDBJ databases">
        <authorList>
            <consortium name="AG Swart"/>
            <person name="Singh M."/>
            <person name="Singh A."/>
            <person name="Seah K."/>
            <person name="Emmerich C."/>
        </authorList>
    </citation>
    <scope>NUCLEOTIDE SEQUENCE</scope>
    <source>
        <strain evidence="1">DP1</strain>
    </source>
</reference>
<organism evidence="1 2">
    <name type="scientific">Euplotes crassus</name>
    <dbReference type="NCBI Taxonomy" id="5936"/>
    <lineage>
        <taxon>Eukaryota</taxon>
        <taxon>Sar</taxon>
        <taxon>Alveolata</taxon>
        <taxon>Ciliophora</taxon>
        <taxon>Intramacronucleata</taxon>
        <taxon>Spirotrichea</taxon>
        <taxon>Hypotrichia</taxon>
        <taxon>Euplotida</taxon>
        <taxon>Euplotidae</taxon>
        <taxon>Moneuplotes</taxon>
    </lineage>
</organism>
<accession>A0AAD2CXX4</accession>
<protein>
    <submittedName>
        <fullName evidence="1">Uncharacterized protein</fullName>
    </submittedName>
</protein>